<dbReference type="InterPro" id="IPR036065">
    <property type="entry name" value="BolA-like_sf"/>
</dbReference>
<comment type="caution">
    <text evidence="2">The sequence shown here is derived from an EMBL/GenBank/DDBJ whole genome shotgun (WGS) entry which is preliminary data.</text>
</comment>
<keyword evidence="3" id="KW-1185">Reference proteome</keyword>
<proteinExistence type="inferred from homology"/>
<dbReference type="Gene3D" id="3.30.300.90">
    <property type="entry name" value="BolA-like"/>
    <property type="match status" value="1"/>
</dbReference>
<dbReference type="PIRSF" id="PIRSF003113">
    <property type="entry name" value="BolA"/>
    <property type="match status" value="1"/>
</dbReference>
<dbReference type="OrthoDB" id="9801469at2"/>
<sequence length="92" mass="10048">MTATTIRQKLEEALKPELIEIIDHSAAHAGHAGNKKGGGHYNVTIVSQLFEGKSLVQRHQLIYQVMGDMMKEEIHALGINALTPSENSKGTI</sequence>
<dbReference type="PANTHER" id="PTHR46230:SF7">
    <property type="entry name" value="BOLA-LIKE PROTEIN 1"/>
    <property type="match status" value="1"/>
</dbReference>
<dbReference type="GO" id="GO:0016226">
    <property type="term" value="P:iron-sulfur cluster assembly"/>
    <property type="evidence" value="ECO:0007669"/>
    <property type="project" value="TreeGrafter"/>
</dbReference>
<dbReference type="AlphaFoldDB" id="A0A177NVG5"/>
<accession>A0A177NVG5</accession>
<dbReference type="Proteomes" id="UP000078476">
    <property type="component" value="Unassembled WGS sequence"/>
</dbReference>
<evidence type="ECO:0000313" key="3">
    <source>
        <dbReference type="Proteomes" id="UP000078476"/>
    </source>
</evidence>
<gene>
    <name evidence="2" type="ORF">A1359_19510</name>
</gene>
<dbReference type="STRING" id="980561.A1359_19510"/>
<dbReference type="Pfam" id="PF01722">
    <property type="entry name" value="BolA"/>
    <property type="match status" value="1"/>
</dbReference>
<dbReference type="InterPro" id="IPR002634">
    <property type="entry name" value="BolA"/>
</dbReference>
<dbReference type="EMBL" id="LUUI01000015">
    <property type="protein sequence ID" value="OAI21273.1"/>
    <property type="molecule type" value="Genomic_DNA"/>
</dbReference>
<name>A0A177NVG5_9GAMM</name>
<protein>
    <submittedName>
        <fullName evidence="2">Cell division protein BolA</fullName>
    </submittedName>
</protein>
<evidence type="ECO:0000256" key="1">
    <source>
        <dbReference type="RuleBase" id="RU003860"/>
    </source>
</evidence>
<comment type="similarity">
    <text evidence="1">Belongs to the BolA/IbaG family.</text>
</comment>
<keyword evidence="2" id="KW-0131">Cell cycle</keyword>
<dbReference type="SUPFAM" id="SSF82657">
    <property type="entry name" value="BolA-like"/>
    <property type="match status" value="1"/>
</dbReference>
<organism evidence="2 3">
    <name type="scientific">Methylomonas lenta</name>
    <dbReference type="NCBI Taxonomy" id="980561"/>
    <lineage>
        <taxon>Bacteria</taxon>
        <taxon>Pseudomonadati</taxon>
        <taxon>Pseudomonadota</taxon>
        <taxon>Gammaproteobacteria</taxon>
        <taxon>Methylococcales</taxon>
        <taxon>Methylococcaceae</taxon>
        <taxon>Methylomonas</taxon>
    </lineage>
</organism>
<keyword evidence="2" id="KW-0132">Cell division</keyword>
<dbReference type="PANTHER" id="PTHR46230">
    <property type="match status" value="1"/>
</dbReference>
<dbReference type="RefSeq" id="WP_066976639.1">
    <property type="nucleotide sequence ID" value="NZ_LUUI01000015.1"/>
</dbReference>
<evidence type="ECO:0000313" key="2">
    <source>
        <dbReference type="EMBL" id="OAI21273.1"/>
    </source>
</evidence>
<reference evidence="2 3" key="1">
    <citation type="submission" date="2016-03" db="EMBL/GenBank/DDBJ databases">
        <authorList>
            <person name="Ploux O."/>
        </authorList>
    </citation>
    <scope>NUCLEOTIDE SEQUENCE [LARGE SCALE GENOMIC DNA]</scope>
    <source>
        <strain evidence="2 3">R-45370</strain>
    </source>
</reference>
<dbReference type="GO" id="GO:0051301">
    <property type="term" value="P:cell division"/>
    <property type="evidence" value="ECO:0007669"/>
    <property type="project" value="UniProtKB-KW"/>
</dbReference>